<reference evidence="1 2" key="1">
    <citation type="submission" date="2023-02" db="EMBL/GenBank/DDBJ databases">
        <title>Genome sequence of Lentisphaera profundi SAORIC-696.</title>
        <authorList>
            <person name="Kim e."/>
            <person name="Cho J.-C."/>
            <person name="Choi A."/>
            <person name="Kang I."/>
        </authorList>
    </citation>
    <scope>NUCLEOTIDE SEQUENCE [LARGE SCALE GENOMIC DNA]</scope>
    <source>
        <strain evidence="1 2">SAORIC-696</strain>
    </source>
</reference>
<proteinExistence type="predicted"/>
<evidence type="ECO:0008006" key="3">
    <source>
        <dbReference type="Google" id="ProtNLM"/>
    </source>
</evidence>
<evidence type="ECO:0000313" key="1">
    <source>
        <dbReference type="EMBL" id="WDE97490.1"/>
    </source>
</evidence>
<dbReference type="RefSeq" id="WP_274151911.1">
    <property type="nucleotide sequence ID" value="NZ_CP117812.1"/>
</dbReference>
<dbReference type="Proteomes" id="UP001214250">
    <property type="component" value="Chromosome 2"/>
</dbReference>
<gene>
    <name evidence="1" type="ORF">PQO03_16810</name>
</gene>
<evidence type="ECO:0000313" key="2">
    <source>
        <dbReference type="Proteomes" id="UP001214250"/>
    </source>
</evidence>
<sequence length="172" mass="20142">MKPLKNHLIKSIIKSQNTQSAEELINLEERSKLIFQNYNKIHYLVKKKTQGIKANLTRLVNSPQHYSEILIDAQALKVTIDDLKESSVMAHKKHHRYMSRKQRDYYELMMNYIRAISLSVEIIIDKLQVVILRKQGSNHPKTSRTHSNITNSYYAASRRNCNNITKKLSIYS</sequence>
<organism evidence="1 2">
    <name type="scientific">Lentisphaera profundi</name>
    <dbReference type="NCBI Taxonomy" id="1658616"/>
    <lineage>
        <taxon>Bacteria</taxon>
        <taxon>Pseudomonadati</taxon>
        <taxon>Lentisphaerota</taxon>
        <taxon>Lentisphaeria</taxon>
        <taxon>Lentisphaerales</taxon>
        <taxon>Lentisphaeraceae</taxon>
        <taxon>Lentisphaera</taxon>
    </lineage>
</organism>
<name>A0ABY7VTG8_9BACT</name>
<dbReference type="EMBL" id="CP117812">
    <property type="protein sequence ID" value="WDE97490.1"/>
    <property type="molecule type" value="Genomic_DNA"/>
</dbReference>
<protein>
    <recommendedName>
        <fullName evidence="3">PhoU domain-containing protein</fullName>
    </recommendedName>
</protein>
<accession>A0ABY7VTG8</accession>
<keyword evidence="2" id="KW-1185">Reference proteome</keyword>